<reference evidence="1" key="1">
    <citation type="submission" date="2019-11" db="EMBL/GenBank/DDBJ databases">
        <authorList>
            <person name="Liu Y."/>
            <person name="Hou J."/>
            <person name="Li T.-Q."/>
            <person name="Guan C.-H."/>
            <person name="Wu X."/>
            <person name="Wu H.-Z."/>
            <person name="Ling F."/>
            <person name="Zhang R."/>
            <person name="Shi X.-G."/>
            <person name="Ren J.-P."/>
            <person name="Chen E.-F."/>
            <person name="Sun J.-M."/>
        </authorList>
    </citation>
    <scope>NUCLEOTIDE SEQUENCE</scope>
    <source>
        <strain evidence="1">Adult_tree_wgs_1</strain>
        <tissue evidence="1">Leaves</tissue>
    </source>
</reference>
<dbReference type="OrthoDB" id="1732049at2759"/>
<organism evidence="1 2">
    <name type="scientific">Rhododendron simsii</name>
    <name type="common">Sims's rhododendron</name>
    <dbReference type="NCBI Taxonomy" id="118357"/>
    <lineage>
        <taxon>Eukaryota</taxon>
        <taxon>Viridiplantae</taxon>
        <taxon>Streptophyta</taxon>
        <taxon>Embryophyta</taxon>
        <taxon>Tracheophyta</taxon>
        <taxon>Spermatophyta</taxon>
        <taxon>Magnoliopsida</taxon>
        <taxon>eudicotyledons</taxon>
        <taxon>Gunneridae</taxon>
        <taxon>Pentapetalae</taxon>
        <taxon>asterids</taxon>
        <taxon>Ericales</taxon>
        <taxon>Ericaceae</taxon>
        <taxon>Ericoideae</taxon>
        <taxon>Rhodoreae</taxon>
        <taxon>Rhododendron</taxon>
    </lineage>
</organism>
<dbReference type="GO" id="GO:0003697">
    <property type="term" value="F:single-stranded DNA binding"/>
    <property type="evidence" value="ECO:0007669"/>
    <property type="project" value="InterPro"/>
</dbReference>
<accession>A0A834HRV2</accession>
<dbReference type="AlphaFoldDB" id="A0A834HRV2"/>
<evidence type="ECO:0000313" key="1">
    <source>
        <dbReference type="EMBL" id="KAF7152936.1"/>
    </source>
</evidence>
<dbReference type="PANTHER" id="PTHR35743">
    <property type="entry name" value="NODULIN HOMEOBOX"/>
    <property type="match status" value="1"/>
</dbReference>
<sequence>MGLYGEGRIQFYNSDILSALASYLLKLLILAFHQSKQAAFLLEIEFHPPILIRRRTPPPSSSHLGLKVDEKVEAVICEQKQQRKRKRTIMNDILITLIEKELLEEPGMFNVQRHLITAKPGPGCLSVAARVTDDSQKDKWYVNRALYLLHLTCGPSRPNSAATYINVAMMEEGIVSIYGVSVVLQLAEILLFPIICG</sequence>
<dbReference type="Proteomes" id="UP000626092">
    <property type="component" value="Unassembled WGS sequence"/>
</dbReference>
<dbReference type="GO" id="GO:0009908">
    <property type="term" value="P:flower development"/>
    <property type="evidence" value="ECO:0007669"/>
    <property type="project" value="InterPro"/>
</dbReference>
<keyword evidence="2" id="KW-1185">Reference proteome</keyword>
<dbReference type="EMBL" id="WJXA01000001">
    <property type="protein sequence ID" value="KAF7152936.1"/>
    <property type="molecule type" value="Genomic_DNA"/>
</dbReference>
<evidence type="ECO:0000313" key="2">
    <source>
        <dbReference type="Proteomes" id="UP000626092"/>
    </source>
</evidence>
<name>A0A834HRV2_RHOSS</name>
<comment type="caution">
    <text evidence="1">The sequence shown here is derived from an EMBL/GenBank/DDBJ whole genome shotgun (WGS) entry which is preliminary data.</text>
</comment>
<gene>
    <name evidence="1" type="ORF">RHSIM_Rhsim01G0181800</name>
</gene>
<protein>
    <submittedName>
        <fullName evidence="1">Uncharacterized protein</fullName>
    </submittedName>
</protein>
<proteinExistence type="predicted"/>
<dbReference type="InterPro" id="IPR039325">
    <property type="entry name" value="NDX"/>
</dbReference>
<dbReference type="PANTHER" id="PTHR35743:SF1">
    <property type="entry name" value="NODULIN HOMEOBOX"/>
    <property type="match status" value="1"/>
</dbReference>